<evidence type="ECO:0000313" key="3">
    <source>
        <dbReference type="EMBL" id="SKC56297.1"/>
    </source>
</evidence>
<feature type="domain" description="DUF4440" evidence="2">
    <location>
        <begin position="192"/>
        <end position="296"/>
    </location>
</feature>
<sequence>MHARVRTRILWVAALWLSCACAHATQTVEAEIAARNAEWARAASATDLAALGSRYADDATLMPEHAKLRRGRDDIHGYLQQWWQQARVTRWERQTDSLDKAGDHLIEIGRYTQRLQREGQPAYDYVGKYLAVWRNSAEGPRVIAELWGASAPFDRALLPELTAPTDTSPAIDTASAPVKRELADRNALITRLVKERKGAEHATLFAADAAYLTYYTPTLRGMDAIRDYFVEHERPGPVTIEAIEIHSDGVHALDAGTTQLEEGRYRVAWRAGGDSGVVEGKSLNLWKRGEDGQWRLFRQAVNHD</sequence>
<dbReference type="SUPFAM" id="SSF54427">
    <property type="entry name" value="NTF2-like"/>
    <property type="match status" value="2"/>
</dbReference>
<organism evidence="3 4">
    <name type="scientific">Pseudoxanthomonas indica</name>
    <dbReference type="NCBI Taxonomy" id="428993"/>
    <lineage>
        <taxon>Bacteria</taxon>
        <taxon>Pseudomonadati</taxon>
        <taxon>Pseudomonadota</taxon>
        <taxon>Gammaproteobacteria</taxon>
        <taxon>Lysobacterales</taxon>
        <taxon>Lysobacteraceae</taxon>
        <taxon>Pseudoxanthomonas</taxon>
    </lineage>
</organism>
<dbReference type="AlphaFoldDB" id="A0A1T5JXZ5"/>
<proteinExistence type="predicted"/>
<dbReference type="Gene3D" id="3.10.450.50">
    <property type="match status" value="2"/>
</dbReference>
<evidence type="ECO:0000256" key="1">
    <source>
        <dbReference type="SAM" id="SignalP"/>
    </source>
</evidence>
<dbReference type="GO" id="GO:0016853">
    <property type="term" value="F:isomerase activity"/>
    <property type="evidence" value="ECO:0007669"/>
    <property type="project" value="UniProtKB-KW"/>
</dbReference>
<keyword evidence="1" id="KW-0732">Signal</keyword>
<accession>A0A1T5JXZ5</accession>
<evidence type="ECO:0000313" key="4">
    <source>
        <dbReference type="Proteomes" id="UP000190341"/>
    </source>
</evidence>
<dbReference type="PROSITE" id="PS51257">
    <property type="entry name" value="PROKAR_LIPOPROTEIN"/>
    <property type="match status" value="1"/>
</dbReference>
<protein>
    <submittedName>
        <fullName evidence="3">Ketosteroid isomerase homolog</fullName>
    </submittedName>
</protein>
<dbReference type="RefSeq" id="WP_079723514.1">
    <property type="nucleotide sequence ID" value="NZ_BMCL01000002.1"/>
</dbReference>
<feature type="signal peptide" evidence="1">
    <location>
        <begin position="1"/>
        <end position="24"/>
    </location>
</feature>
<gene>
    <name evidence="3" type="ORF">SAMN06296058_1187</name>
</gene>
<evidence type="ECO:0000259" key="2">
    <source>
        <dbReference type="Pfam" id="PF14534"/>
    </source>
</evidence>
<feature type="domain" description="DUF4440" evidence="2">
    <location>
        <begin position="32"/>
        <end position="136"/>
    </location>
</feature>
<feature type="chain" id="PRO_5013001849" evidence="1">
    <location>
        <begin position="25"/>
        <end position="304"/>
    </location>
</feature>
<dbReference type="EMBL" id="FUZV01000001">
    <property type="protein sequence ID" value="SKC56297.1"/>
    <property type="molecule type" value="Genomic_DNA"/>
</dbReference>
<reference evidence="3 4" key="1">
    <citation type="submission" date="2017-02" db="EMBL/GenBank/DDBJ databases">
        <authorList>
            <person name="Peterson S.W."/>
        </authorList>
    </citation>
    <scope>NUCLEOTIDE SEQUENCE [LARGE SCALE GENOMIC DNA]</scope>
    <source>
        <strain evidence="3 4">P15</strain>
    </source>
</reference>
<keyword evidence="4" id="KW-1185">Reference proteome</keyword>
<dbReference type="STRING" id="428993.SAMN06296058_1187"/>
<dbReference type="OrthoDB" id="6057827at2"/>
<name>A0A1T5JXZ5_9GAMM</name>
<dbReference type="Proteomes" id="UP000190341">
    <property type="component" value="Unassembled WGS sequence"/>
</dbReference>
<dbReference type="Pfam" id="PF14534">
    <property type="entry name" value="DUF4440"/>
    <property type="match status" value="2"/>
</dbReference>
<dbReference type="InterPro" id="IPR027843">
    <property type="entry name" value="DUF4440"/>
</dbReference>
<dbReference type="InterPro" id="IPR032710">
    <property type="entry name" value="NTF2-like_dom_sf"/>
</dbReference>
<keyword evidence="3" id="KW-0413">Isomerase</keyword>